<gene>
    <name evidence="3" type="ORF">ACFQNF_01440</name>
</gene>
<name>A0ABW2QSD3_9NEIS</name>
<dbReference type="PANTHER" id="PTHR34606">
    <property type="entry name" value="BON DOMAIN-CONTAINING PROTEIN"/>
    <property type="match status" value="1"/>
</dbReference>
<proteinExistence type="predicted"/>
<dbReference type="InterPro" id="IPR051686">
    <property type="entry name" value="Lipoprotein_DolP"/>
</dbReference>
<feature type="domain" description="BON" evidence="2">
    <location>
        <begin position="210"/>
        <end position="278"/>
    </location>
</feature>
<feature type="signal peptide" evidence="1">
    <location>
        <begin position="1"/>
        <end position="27"/>
    </location>
</feature>
<dbReference type="Pfam" id="PF04972">
    <property type="entry name" value="BON"/>
    <property type="match status" value="3"/>
</dbReference>
<keyword evidence="4" id="KW-1185">Reference proteome</keyword>
<feature type="domain" description="BON" evidence="2">
    <location>
        <begin position="121"/>
        <end position="189"/>
    </location>
</feature>
<accession>A0ABW2QSD3</accession>
<protein>
    <submittedName>
        <fullName evidence="3">BON domain-containing protein</fullName>
    </submittedName>
</protein>
<comment type="caution">
    <text evidence="3">The sequence shown here is derived from an EMBL/GenBank/DDBJ whole genome shotgun (WGS) entry which is preliminary data.</text>
</comment>
<dbReference type="InterPro" id="IPR007055">
    <property type="entry name" value="BON_dom"/>
</dbReference>
<reference evidence="4" key="1">
    <citation type="journal article" date="2019" name="Int. J. Syst. Evol. Microbiol.">
        <title>The Global Catalogue of Microorganisms (GCM) 10K type strain sequencing project: providing services to taxonomists for standard genome sequencing and annotation.</title>
        <authorList>
            <consortium name="The Broad Institute Genomics Platform"/>
            <consortium name="The Broad Institute Genome Sequencing Center for Infectious Disease"/>
            <person name="Wu L."/>
            <person name="Ma J."/>
        </authorList>
    </citation>
    <scope>NUCLEOTIDE SEQUENCE [LARGE SCALE GENOMIC DNA]</scope>
    <source>
        <strain evidence="4">CCUG 62945</strain>
    </source>
</reference>
<dbReference type="InterPro" id="IPR014004">
    <property type="entry name" value="Transpt-assoc_nodulatn_dom_bac"/>
</dbReference>
<evidence type="ECO:0000256" key="1">
    <source>
        <dbReference type="SAM" id="SignalP"/>
    </source>
</evidence>
<dbReference type="PANTHER" id="PTHR34606:SF15">
    <property type="entry name" value="BON DOMAIN-CONTAINING PROTEIN"/>
    <property type="match status" value="1"/>
</dbReference>
<sequence>MYTHAHKQLIASGLVATLTVFSGPLAAASIPQEISDAKQETQIWTTYALSPYLRANDLKVSVHNGKAVLSGKVDEEINKDLAKQIALGVSGIKEVDNQIVVQADYAPAKEGASRSYGETIDDVNISAAIKSKLIWSKNTDGLSTTVDTQAGKVRLAGTADNIKSKTLASTLAMNTRGVVSVDNQILVNGEKTSIANSVKNTASNADQSISDSWVTAKVISTFLYSRNVPSTNISVNTQHGVVTLSGKVASGAERSLAIELAKNVRGVKRVEAKGLISI</sequence>
<dbReference type="PROSITE" id="PS50914">
    <property type="entry name" value="BON"/>
    <property type="match status" value="3"/>
</dbReference>
<dbReference type="Gene3D" id="3.30.1340.30">
    <property type="match status" value="3"/>
</dbReference>
<evidence type="ECO:0000313" key="3">
    <source>
        <dbReference type="EMBL" id="MFC7418543.1"/>
    </source>
</evidence>
<dbReference type="RefSeq" id="WP_380185605.1">
    <property type="nucleotide sequence ID" value="NZ_JBHTBQ010000003.1"/>
</dbReference>
<evidence type="ECO:0000259" key="2">
    <source>
        <dbReference type="PROSITE" id="PS50914"/>
    </source>
</evidence>
<feature type="chain" id="PRO_5046479092" evidence="1">
    <location>
        <begin position="28"/>
        <end position="278"/>
    </location>
</feature>
<keyword evidence="1" id="KW-0732">Signal</keyword>
<dbReference type="SMART" id="SM00749">
    <property type="entry name" value="BON"/>
    <property type="match status" value="3"/>
</dbReference>
<evidence type="ECO:0000313" key="4">
    <source>
        <dbReference type="Proteomes" id="UP001596473"/>
    </source>
</evidence>
<feature type="domain" description="BON" evidence="2">
    <location>
        <begin position="35"/>
        <end position="103"/>
    </location>
</feature>
<organism evidence="3 4">
    <name type="scientific">Iodobacter arcticus</name>
    <dbReference type="NCBI Taxonomy" id="590593"/>
    <lineage>
        <taxon>Bacteria</taxon>
        <taxon>Pseudomonadati</taxon>
        <taxon>Pseudomonadota</taxon>
        <taxon>Betaproteobacteria</taxon>
        <taxon>Neisseriales</taxon>
        <taxon>Chitinibacteraceae</taxon>
        <taxon>Iodobacter</taxon>
    </lineage>
</organism>
<dbReference type="EMBL" id="JBHTBQ010000003">
    <property type="protein sequence ID" value="MFC7418543.1"/>
    <property type="molecule type" value="Genomic_DNA"/>
</dbReference>
<dbReference type="Proteomes" id="UP001596473">
    <property type="component" value="Unassembled WGS sequence"/>
</dbReference>